<name>A0A1I4B6K1_9PROT</name>
<sequence>MAASTKGLITSDPRYEEFVENYHGDLLRFMVEVTGLIPSGDQEELCHEIMPPDAKVSVVSGTSTGKTASFGRIALWHMLCHPVAFYDGKVEIGSNTYIGAPRISQVGDGVWKEINDARLGILSGPYAWLDDYYEITKTRVAMQGFEDQWFISQVAMQKGQAIGVAGKHRYWQMIIIDEAAGVSDEHFDVIDGTQTQGGNRTLLASQGVRNSGKFYETHHNLSRTNGGSWANLTFSSERSPFVTAKWLKDREEETGGKDTVEYIIRVKGGFAEDSGSNLLTRSELLKAFEPRKIIGDDEPFGLMVLADVGLGEYRDDSVAVVAKVIGRSDSGEDARRVEYIEIPLCTNTKDEIMFSGDLTNLVGKLSNATLLVDNGGVGHTVNKLIEASGVPVVKVDWGKPCFKKEYKERFYNRRACAMVRFRDAVKSGRVVLPQGIGKKLKEKILLQGSRLPYHYSEAGGFKYVMDKKEDMLKEGIPSPDIIDAMSFVFLEDATEYIVAEHAGSGRSMAAADSAKAKADEEFADID</sequence>
<evidence type="ECO:0000313" key="2">
    <source>
        <dbReference type="Proteomes" id="UP000199533"/>
    </source>
</evidence>
<proteinExistence type="predicted"/>
<dbReference type="EMBL" id="FOSP01000011">
    <property type="protein sequence ID" value="SFK63777.1"/>
    <property type="molecule type" value="Genomic_DNA"/>
</dbReference>
<organism evidence="1 2">
    <name type="scientific">Nitrosomonas aestuarii</name>
    <dbReference type="NCBI Taxonomy" id="52441"/>
    <lineage>
        <taxon>Bacteria</taxon>
        <taxon>Pseudomonadati</taxon>
        <taxon>Pseudomonadota</taxon>
        <taxon>Betaproteobacteria</taxon>
        <taxon>Nitrosomonadales</taxon>
        <taxon>Nitrosomonadaceae</taxon>
        <taxon>Nitrosomonas</taxon>
    </lineage>
</organism>
<evidence type="ECO:0000313" key="1">
    <source>
        <dbReference type="EMBL" id="SFK63777.1"/>
    </source>
</evidence>
<dbReference type="OrthoDB" id="9775154at2"/>
<dbReference type="AlphaFoldDB" id="A0A1I4B6K1"/>
<gene>
    <name evidence="1" type="ORF">SAMN05216302_101132</name>
</gene>
<dbReference type="RefSeq" id="WP_090699091.1">
    <property type="nucleotide sequence ID" value="NZ_FOSP01000011.1"/>
</dbReference>
<accession>A0A1I4B6K1</accession>
<keyword evidence="2" id="KW-1185">Reference proteome</keyword>
<dbReference type="Proteomes" id="UP000199533">
    <property type="component" value="Unassembled WGS sequence"/>
</dbReference>
<protein>
    <recommendedName>
        <fullName evidence="3">Terminase-like family protein</fullName>
    </recommendedName>
</protein>
<dbReference type="Gene3D" id="3.30.420.240">
    <property type="match status" value="1"/>
</dbReference>
<evidence type="ECO:0008006" key="3">
    <source>
        <dbReference type="Google" id="ProtNLM"/>
    </source>
</evidence>
<dbReference type="STRING" id="52441.SAMN05216302_101132"/>
<reference evidence="2" key="1">
    <citation type="submission" date="2016-10" db="EMBL/GenBank/DDBJ databases">
        <authorList>
            <person name="Varghese N."/>
            <person name="Submissions S."/>
        </authorList>
    </citation>
    <scope>NUCLEOTIDE SEQUENCE [LARGE SCALE GENOMIC DNA]</scope>
    <source>
        <strain evidence="2">Nm69</strain>
    </source>
</reference>